<evidence type="ECO:0000256" key="1">
    <source>
        <dbReference type="SAM" id="MobiDB-lite"/>
    </source>
</evidence>
<feature type="compositionally biased region" description="Basic residues" evidence="1">
    <location>
        <begin position="22"/>
        <end position="39"/>
    </location>
</feature>
<feature type="region of interest" description="Disordered" evidence="1">
    <location>
        <begin position="1"/>
        <end position="53"/>
    </location>
</feature>
<proteinExistence type="predicted"/>
<keyword evidence="3" id="KW-1185">Reference proteome</keyword>
<feature type="region of interest" description="Disordered" evidence="1">
    <location>
        <begin position="297"/>
        <end position="407"/>
    </location>
</feature>
<sequence>MHHEGRQRRGARASRHASPNGGRHRRRRRCAHASRPWRPRRTDLHPSARRRHTLTLRDRWRRVRAQGEPRPTGTKAARICAHQRFCSRPLPPPPFPHFGGHAMSGATPTAAAVPTPASHSCPPGWAASPGVRVGLSGGLYHGGSWGGADPSPPPGSVTGVPAMPQLVLPMDHSPGLTPPAVGGASMFRAVGISDGQSPFARGLPSQTPLSFCPSPGFYQGRAFTGFTPDAAGDLVDGLCAGNVAEEARAAVAAVRAFEQSAVDARREPVGDITTPLTSAADEEMLTAALVLSAIATSPPPRSATADARKVHAGWPTRERGGKATPTTSMEEIIASSPGCGPTPSPVIESAAAAKASTTLPRPPAPPPPALQGRARKRSGGAPLAARGGATGAPRKKRRGPGGSTAVAGATIPAAAGASPPPPPGCSTAAAAAAAVAATTAPAAAPRARLAARGSLSIARLPRGGRSRVTATAAAAELAEAPTAAITFEAVPRGGSPPGTIDLPISPVSGGTSATDRSGDSGGGRQSGADATRRRGGALAAAAAAAAATMVAASATATATQRVSPLIKPAQAHWADGWPAAAAALTTDPSAASAAWTGAARPAAATSCGASCRGSGANGVDADAPTADDDDATTAAKAVAAASSVVPPGLAPGAGAPPGGGARLCALARAKARARIAADKFAELRKTAKAAESDAAVAAVAAARADAEADGGTPASRSRLTYMQYRRRLQLNQQSAAVSRVFRQRYPDELEAEVRAVEGTLVAAAATAAALRADNRRLLAAVEAAAGGGGGRGAAEV</sequence>
<feature type="region of interest" description="Disordered" evidence="1">
    <location>
        <begin position="492"/>
        <end position="534"/>
    </location>
</feature>
<evidence type="ECO:0000313" key="3">
    <source>
        <dbReference type="Proteomes" id="UP000218209"/>
    </source>
</evidence>
<dbReference type="Proteomes" id="UP000218209">
    <property type="component" value="Unassembled WGS sequence"/>
</dbReference>
<feature type="compositionally biased region" description="Pro residues" evidence="1">
    <location>
        <begin position="360"/>
        <end position="369"/>
    </location>
</feature>
<gene>
    <name evidence="2" type="ORF">BU14_0319s0012</name>
</gene>
<protein>
    <submittedName>
        <fullName evidence="2">Uncharacterized protein</fullName>
    </submittedName>
</protein>
<reference evidence="2 3" key="1">
    <citation type="submission" date="2017-03" db="EMBL/GenBank/DDBJ databases">
        <title>WGS assembly of Porphyra umbilicalis.</title>
        <authorList>
            <person name="Brawley S.H."/>
            <person name="Blouin N.A."/>
            <person name="Ficko-Blean E."/>
            <person name="Wheeler G.L."/>
            <person name="Lohr M."/>
            <person name="Goodson H.V."/>
            <person name="Jenkins J.W."/>
            <person name="Blaby-Haas C.E."/>
            <person name="Helliwell K.E."/>
            <person name="Chan C."/>
            <person name="Marriage T."/>
            <person name="Bhattacharya D."/>
            <person name="Klein A.S."/>
            <person name="Badis Y."/>
            <person name="Brodie J."/>
            <person name="Cao Y."/>
            <person name="Collen J."/>
            <person name="Dittami S.M."/>
            <person name="Gachon C.M."/>
            <person name="Green B.R."/>
            <person name="Karpowicz S."/>
            <person name="Kim J.W."/>
            <person name="Kudahl U."/>
            <person name="Lin S."/>
            <person name="Michel G."/>
            <person name="Mittag M."/>
            <person name="Olson B.J."/>
            <person name="Pangilinan J."/>
            <person name="Peng Y."/>
            <person name="Qiu H."/>
            <person name="Shu S."/>
            <person name="Singer J.T."/>
            <person name="Smith A.G."/>
            <person name="Sprecher B.N."/>
            <person name="Wagner V."/>
            <person name="Wang W."/>
            <person name="Wang Z.-Y."/>
            <person name="Yan J."/>
            <person name="Yarish C."/>
            <person name="Zoeuner-Riek S."/>
            <person name="Zhuang Y."/>
            <person name="Zou Y."/>
            <person name="Lindquist E.A."/>
            <person name="Grimwood J."/>
            <person name="Barry K."/>
            <person name="Rokhsar D.S."/>
            <person name="Schmutz J."/>
            <person name="Stiller J.W."/>
            <person name="Grossman A.R."/>
            <person name="Prochnik S.E."/>
        </authorList>
    </citation>
    <scope>NUCLEOTIDE SEQUENCE [LARGE SCALE GENOMIC DNA]</scope>
    <source>
        <strain evidence="2">4086291</strain>
    </source>
</reference>
<dbReference type="EMBL" id="KV918972">
    <property type="protein sequence ID" value="OSX73924.1"/>
    <property type="molecule type" value="Genomic_DNA"/>
</dbReference>
<dbReference type="AlphaFoldDB" id="A0A1X6NZ96"/>
<organism evidence="2 3">
    <name type="scientific">Porphyra umbilicalis</name>
    <name type="common">Purple laver</name>
    <name type="synonym">Red alga</name>
    <dbReference type="NCBI Taxonomy" id="2786"/>
    <lineage>
        <taxon>Eukaryota</taxon>
        <taxon>Rhodophyta</taxon>
        <taxon>Bangiophyceae</taxon>
        <taxon>Bangiales</taxon>
        <taxon>Bangiaceae</taxon>
        <taxon>Porphyra</taxon>
    </lineage>
</organism>
<evidence type="ECO:0000313" key="2">
    <source>
        <dbReference type="EMBL" id="OSX73924.1"/>
    </source>
</evidence>
<accession>A0A1X6NZ96</accession>
<feature type="region of interest" description="Disordered" evidence="1">
    <location>
        <begin position="609"/>
        <end position="630"/>
    </location>
</feature>
<feature type="compositionally biased region" description="Basic residues" evidence="1">
    <location>
        <begin position="1"/>
        <end position="15"/>
    </location>
</feature>
<name>A0A1X6NZ96_PORUM</name>